<sequence>MACTLRARLSGATTAAAVALSLLIALTAAPTAVAGAPDELVYPADPLDRPCPPYTLCSGHDDCPPWLGTPRRCVGIGGCTSSACGINKKTCQTSICTADCRFDVGTCEFWLAGRPSHPPPPTKGPMPPVRPWPTHSLCGPYKVCGGGVKCGPGRLCVKSRCTSSWCALDPRTCVKTSCTKDCIPNRGYCVTLRYLE</sequence>
<reference evidence="2 3" key="1">
    <citation type="submission" date="2017-03" db="EMBL/GenBank/DDBJ databases">
        <title>WGS assembly of Porphyra umbilicalis.</title>
        <authorList>
            <person name="Brawley S.H."/>
            <person name="Blouin N.A."/>
            <person name="Ficko-Blean E."/>
            <person name="Wheeler G.L."/>
            <person name="Lohr M."/>
            <person name="Goodson H.V."/>
            <person name="Jenkins J.W."/>
            <person name="Blaby-Haas C.E."/>
            <person name="Helliwell K.E."/>
            <person name="Chan C."/>
            <person name="Marriage T."/>
            <person name="Bhattacharya D."/>
            <person name="Klein A.S."/>
            <person name="Badis Y."/>
            <person name="Brodie J."/>
            <person name="Cao Y."/>
            <person name="Collen J."/>
            <person name="Dittami S.M."/>
            <person name="Gachon C.M."/>
            <person name="Green B.R."/>
            <person name="Karpowicz S."/>
            <person name="Kim J.W."/>
            <person name="Kudahl U."/>
            <person name="Lin S."/>
            <person name="Michel G."/>
            <person name="Mittag M."/>
            <person name="Olson B.J."/>
            <person name="Pangilinan J."/>
            <person name="Peng Y."/>
            <person name="Qiu H."/>
            <person name="Shu S."/>
            <person name="Singer J.T."/>
            <person name="Smith A.G."/>
            <person name="Sprecher B.N."/>
            <person name="Wagner V."/>
            <person name="Wang W."/>
            <person name="Wang Z.-Y."/>
            <person name="Yan J."/>
            <person name="Yarish C."/>
            <person name="Zoeuner-Riek S."/>
            <person name="Zhuang Y."/>
            <person name="Zou Y."/>
            <person name="Lindquist E.A."/>
            <person name="Grimwood J."/>
            <person name="Barry K."/>
            <person name="Rokhsar D.S."/>
            <person name="Schmutz J."/>
            <person name="Stiller J.W."/>
            <person name="Grossman A.R."/>
            <person name="Prochnik S.E."/>
        </authorList>
    </citation>
    <scope>NUCLEOTIDE SEQUENCE [LARGE SCALE GENOMIC DNA]</scope>
    <source>
        <strain evidence="2">4086291</strain>
    </source>
</reference>
<organism evidence="2 3">
    <name type="scientific">Porphyra umbilicalis</name>
    <name type="common">Purple laver</name>
    <name type="synonym">Red alga</name>
    <dbReference type="NCBI Taxonomy" id="2786"/>
    <lineage>
        <taxon>Eukaryota</taxon>
        <taxon>Rhodophyta</taxon>
        <taxon>Bangiophyceae</taxon>
        <taxon>Bangiales</taxon>
        <taxon>Bangiaceae</taxon>
        <taxon>Porphyra</taxon>
    </lineage>
</organism>
<dbReference type="AlphaFoldDB" id="A0A1X6NIY2"/>
<dbReference type="EMBL" id="KV920356">
    <property type="protein sequence ID" value="OSX68565.1"/>
    <property type="molecule type" value="Genomic_DNA"/>
</dbReference>
<keyword evidence="1" id="KW-0732">Signal</keyword>
<evidence type="ECO:0000313" key="2">
    <source>
        <dbReference type="EMBL" id="OSX68565.1"/>
    </source>
</evidence>
<gene>
    <name evidence="2" type="ORF">BU14_2572s0001</name>
</gene>
<feature type="signal peptide" evidence="1">
    <location>
        <begin position="1"/>
        <end position="35"/>
    </location>
</feature>
<evidence type="ECO:0000256" key="1">
    <source>
        <dbReference type="SAM" id="SignalP"/>
    </source>
</evidence>
<feature type="chain" id="PRO_5012552800" evidence="1">
    <location>
        <begin position="36"/>
        <end position="196"/>
    </location>
</feature>
<dbReference type="Proteomes" id="UP000218209">
    <property type="component" value="Unassembled WGS sequence"/>
</dbReference>
<keyword evidence="3" id="KW-1185">Reference proteome</keyword>
<name>A0A1X6NIY2_PORUM</name>
<accession>A0A1X6NIY2</accession>
<proteinExistence type="predicted"/>
<protein>
    <submittedName>
        <fullName evidence="2">Uncharacterized protein</fullName>
    </submittedName>
</protein>
<evidence type="ECO:0000313" key="3">
    <source>
        <dbReference type="Proteomes" id="UP000218209"/>
    </source>
</evidence>